<evidence type="ECO:0000313" key="1">
    <source>
        <dbReference type="EMBL" id="KAI9463510.1"/>
    </source>
</evidence>
<keyword evidence="2" id="KW-1185">Reference proteome</keyword>
<proteinExistence type="predicted"/>
<dbReference type="Proteomes" id="UP001207468">
    <property type="component" value="Unassembled WGS sequence"/>
</dbReference>
<dbReference type="EMBL" id="JAGFNK010000157">
    <property type="protein sequence ID" value="KAI9463510.1"/>
    <property type="molecule type" value="Genomic_DNA"/>
</dbReference>
<reference evidence="1" key="1">
    <citation type="submission" date="2021-03" db="EMBL/GenBank/DDBJ databases">
        <title>Evolutionary priming and transition to the ectomycorrhizal habit in an iconic lineage of mushroom-forming fungi: is preadaptation a requirement?</title>
        <authorList>
            <consortium name="DOE Joint Genome Institute"/>
            <person name="Looney B.P."/>
            <person name="Miyauchi S."/>
            <person name="Morin E."/>
            <person name="Drula E."/>
            <person name="Courty P.E."/>
            <person name="Chicoki N."/>
            <person name="Fauchery L."/>
            <person name="Kohler A."/>
            <person name="Kuo A."/>
            <person name="LaButti K."/>
            <person name="Pangilinan J."/>
            <person name="Lipzen A."/>
            <person name="Riley R."/>
            <person name="Andreopoulos W."/>
            <person name="He G."/>
            <person name="Johnson J."/>
            <person name="Barry K.W."/>
            <person name="Grigoriev I.V."/>
            <person name="Nagy L."/>
            <person name="Hibbett D."/>
            <person name="Henrissat B."/>
            <person name="Matheny P.B."/>
            <person name="Labbe J."/>
            <person name="Martin A.F."/>
        </authorList>
    </citation>
    <scope>NUCLEOTIDE SEQUENCE</scope>
    <source>
        <strain evidence="1">BPL698</strain>
    </source>
</reference>
<comment type="caution">
    <text evidence="1">The sequence shown here is derived from an EMBL/GenBank/DDBJ whole genome shotgun (WGS) entry which is preliminary data.</text>
</comment>
<sequence>MSGRFFTLSSAAALVALSAYYAFPELSGRLRDGPAPSPLLPRALAMSASAFAAQEFDYVVVGGGTAGLVVAARLSEDERVRVGVLEAGGYVAPGEDPRIDLIVNYGLVFGDPKYDWNLKSVPQEGLDGRVVQETVARVLGGSSMISDVLWQRPSREEFDVWGTELGNGPTWSFDALEPYYHKAENWTGPPIKTLPGGRTDDALGKTFGRDGPIQISYNNYYPDLIEESVAAANALGARTSSNPETGNATGFFTPARAVDPRSGTRSSSLTGYFEPNANRKNLVVLTGAEALKVLFKAAAQGKAPRVAEAVEFVSGGHKYKVRAKREVIVSAGTFKTPQILELSGIGDRSLLKSLGIDTYTLIDYIAKEHVKTLDEMRINATFAQYHIDLHAEAQTGILTYDTAATGSVPLQSVLSKEEIELLSSLIPSAVSSGHSPLQGVQYELLRKWFEEGEIGWAEFLLLSAGGATGTPSPDTSYATPIVFHLHPFTRGSVHINSSDPLSPPVIDPKYFGHKFDVAFHAITTAWLRKWMHAKPISEHLVAENIPGEDRVKTFDDWAAYTRSNAISTFHPIGTAALAPEYLRGVVAPDFKVYRTANLRVVDASVIPLTFSVAPLATVFAIAEKVLPSPSLARSPSSPTDTLAADVIKEAGQAAS</sequence>
<gene>
    <name evidence="1" type="ORF">F5148DRAFT_1150269</name>
</gene>
<evidence type="ECO:0000313" key="2">
    <source>
        <dbReference type="Proteomes" id="UP001207468"/>
    </source>
</evidence>
<protein>
    <submittedName>
        <fullName evidence="1">Alcohol oxidase</fullName>
    </submittedName>
</protein>
<organism evidence="1 2">
    <name type="scientific">Russula earlei</name>
    <dbReference type="NCBI Taxonomy" id="71964"/>
    <lineage>
        <taxon>Eukaryota</taxon>
        <taxon>Fungi</taxon>
        <taxon>Dikarya</taxon>
        <taxon>Basidiomycota</taxon>
        <taxon>Agaricomycotina</taxon>
        <taxon>Agaricomycetes</taxon>
        <taxon>Russulales</taxon>
        <taxon>Russulaceae</taxon>
        <taxon>Russula</taxon>
    </lineage>
</organism>
<name>A0ACC0U6F0_9AGAM</name>
<accession>A0ACC0U6F0</accession>